<evidence type="ECO:0000256" key="4">
    <source>
        <dbReference type="ARBA" id="ARBA00022759"/>
    </source>
</evidence>
<dbReference type="Gene3D" id="3.60.15.10">
    <property type="entry name" value="Ribonuclease Z/Hydroxyacylglutathione hydrolase-like"/>
    <property type="match status" value="1"/>
</dbReference>
<sequence length="689" mass="77790">MSSFEGRMKEYPTISLDRFDRENLHARAYFLSHCHKDHMKGLKGPLLKRKLKFSLTVKLYCSPVTKELLLSNPKYGFWENHIVAIEVDSPTQISLVDEASGEKEDIVVTLLPAGHCPGSVMFLIEGNQGTVLYTGDFRLARGEVSRMDFLHSGGRVKDIQSVYLDTTFCDPSFFQIPSREVCLNGIIELVRDWISLSQYHVVWLNCKAAYGYEYLFTNLGEEFGRQIHVNSLAMFKKMPEILCHMTTDRATQIHACRHPKDEEFFKGSRLPCGSMAPDGTPLRIISIKPSTMWFGERTRQTKVVVKTGSSSYRACFSFHSSYSEIKDFLSYVCPVNIYPNVIPLGRTIEDVVEILKPMCREHSRRGLIIYKPLGTLKRQKVQCVSVDSDTEDELFDEEVVMPWRRKVPEKRQPQTPKLPSPEKKPHPSGCQEDYHLELHTARQNGNYMDCTESNDDEEEEEEEEEPTQLQEARVKFSGDQVTESSKDQESPSSTKRETAERSEDHRQEMGVASTKSEPPKWEAFFTDPVLTDEGSEMESSQNSLARSSEVLGSPILFSDMDDDDSTHISSQSTHISDPGSESLSQADTILLRPEERRAELLKSQQRDACKSCNEGDHGERGTDIAGADGGNGRLPLPPEEKSESQISSDFEIPPTPDSQVPKTEDLKDLYKKLAAGETALLKRSSQGTV</sequence>
<feature type="compositionally biased region" description="Basic and acidic residues" evidence="13">
    <location>
        <begin position="592"/>
        <end position="622"/>
    </location>
</feature>
<dbReference type="EMBL" id="JAFDVH010000023">
    <property type="protein sequence ID" value="KAG7456172.1"/>
    <property type="molecule type" value="Genomic_DNA"/>
</dbReference>
<feature type="compositionally biased region" description="Polar residues" evidence="13">
    <location>
        <begin position="537"/>
        <end position="546"/>
    </location>
</feature>
<proteinExistence type="inferred from homology"/>
<feature type="compositionally biased region" description="Basic and acidic residues" evidence="13">
    <location>
        <begin position="484"/>
        <end position="508"/>
    </location>
</feature>
<keyword evidence="5" id="KW-0227">DNA damage</keyword>
<dbReference type="GO" id="GO:0005634">
    <property type="term" value="C:nucleus"/>
    <property type="evidence" value="ECO:0007669"/>
    <property type="project" value="UniProtKB-SubCell"/>
</dbReference>
<dbReference type="PANTHER" id="PTHR23240">
    <property type="entry name" value="DNA CROSS-LINK REPAIR PROTEIN PSO2/SNM1-RELATED"/>
    <property type="match status" value="1"/>
</dbReference>
<feature type="region of interest" description="Disordered" evidence="13">
    <location>
        <begin position="405"/>
        <end position="665"/>
    </location>
</feature>
<organism evidence="15 16">
    <name type="scientific">Megalops atlanticus</name>
    <name type="common">Tarpon</name>
    <name type="synonym">Clupea gigantea</name>
    <dbReference type="NCBI Taxonomy" id="7932"/>
    <lineage>
        <taxon>Eukaryota</taxon>
        <taxon>Metazoa</taxon>
        <taxon>Chordata</taxon>
        <taxon>Craniata</taxon>
        <taxon>Vertebrata</taxon>
        <taxon>Euteleostomi</taxon>
        <taxon>Actinopterygii</taxon>
        <taxon>Neopterygii</taxon>
        <taxon>Teleostei</taxon>
        <taxon>Elopiformes</taxon>
        <taxon>Megalopidae</taxon>
        <taxon>Megalops</taxon>
    </lineage>
</organism>
<feature type="compositionally biased region" description="Acidic residues" evidence="13">
    <location>
        <begin position="452"/>
        <end position="466"/>
    </location>
</feature>
<dbReference type="FunFam" id="3.60.15.10:FF:000018">
    <property type="entry name" value="DNA cross-link repair 1C"/>
    <property type="match status" value="1"/>
</dbReference>
<dbReference type="PANTHER" id="PTHR23240:SF8">
    <property type="entry name" value="PROTEIN ARTEMIS"/>
    <property type="match status" value="1"/>
</dbReference>
<evidence type="ECO:0000256" key="6">
    <source>
        <dbReference type="ARBA" id="ARBA00022801"/>
    </source>
</evidence>
<feature type="domain" description="DNA repair metallo-beta-lactamase" evidence="14">
    <location>
        <begin position="239"/>
        <end position="343"/>
    </location>
</feature>
<dbReference type="InterPro" id="IPR011084">
    <property type="entry name" value="DRMBL"/>
</dbReference>
<evidence type="ECO:0000256" key="7">
    <source>
        <dbReference type="ARBA" id="ARBA00022839"/>
    </source>
</evidence>
<evidence type="ECO:0000256" key="5">
    <source>
        <dbReference type="ARBA" id="ARBA00022763"/>
    </source>
</evidence>
<keyword evidence="16" id="KW-1185">Reference proteome</keyword>
<dbReference type="SUPFAM" id="SSF56281">
    <property type="entry name" value="Metallo-hydrolase/oxidoreductase"/>
    <property type="match status" value="1"/>
</dbReference>
<dbReference type="Pfam" id="PF23023">
    <property type="entry name" value="Anti-Pycsar_Apyc1"/>
    <property type="match status" value="1"/>
</dbReference>
<evidence type="ECO:0000256" key="8">
    <source>
        <dbReference type="ARBA" id="ARBA00023172"/>
    </source>
</evidence>
<comment type="caution">
    <text evidence="15">The sequence shown here is derived from an EMBL/GenBank/DDBJ whole genome shotgun (WGS) entry which is preliminary data.</text>
</comment>
<keyword evidence="10" id="KW-0539">Nucleus</keyword>
<evidence type="ECO:0000256" key="3">
    <source>
        <dbReference type="ARBA" id="ARBA00022722"/>
    </source>
</evidence>
<dbReference type="GO" id="GO:0035312">
    <property type="term" value="F:5'-3' DNA exonuclease activity"/>
    <property type="evidence" value="ECO:0007669"/>
    <property type="project" value="TreeGrafter"/>
</dbReference>
<dbReference type="GO" id="GO:0004519">
    <property type="term" value="F:endonuclease activity"/>
    <property type="evidence" value="ECO:0007669"/>
    <property type="project" value="UniProtKB-KW"/>
</dbReference>
<dbReference type="CDD" id="cd16297">
    <property type="entry name" value="artemis-SNM1C-like_MBL-fold"/>
    <property type="match status" value="1"/>
</dbReference>
<dbReference type="Pfam" id="PF07522">
    <property type="entry name" value="DRMBL"/>
    <property type="match status" value="1"/>
</dbReference>
<keyword evidence="8" id="KW-0233">DNA recombination</keyword>
<keyword evidence="6" id="KW-0378">Hydrolase</keyword>
<evidence type="ECO:0000256" key="9">
    <source>
        <dbReference type="ARBA" id="ARBA00023204"/>
    </source>
</evidence>
<keyword evidence="9" id="KW-0234">DNA repair</keyword>
<keyword evidence="4" id="KW-0255">Endonuclease</keyword>
<evidence type="ECO:0000256" key="10">
    <source>
        <dbReference type="ARBA" id="ARBA00023242"/>
    </source>
</evidence>
<dbReference type="Proteomes" id="UP001046870">
    <property type="component" value="Chromosome 23"/>
</dbReference>
<dbReference type="AlphaFoldDB" id="A0A9D3PBC0"/>
<dbReference type="Gene3D" id="3.40.50.12650">
    <property type="match status" value="1"/>
</dbReference>
<dbReference type="OrthoDB" id="262529at2759"/>
<evidence type="ECO:0000256" key="1">
    <source>
        <dbReference type="ARBA" id="ARBA00004123"/>
    </source>
</evidence>
<evidence type="ECO:0000313" key="15">
    <source>
        <dbReference type="EMBL" id="KAG7456172.1"/>
    </source>
</evidence>
<dbReference type="FunFam" id="3.40.50.12650:FF:000002">
    <property type="entry name" value="DNA cross-link repair 1C"/>
    <property type="match status" value="1"/>
</dbReference>
<evidence type="ECO:0000256" key="2">
    <source>
        <dbReference type="ARBA" id="ARBA00010304"/>
    </source>
</evidence>
<evidence type="ECO:0000256" key="12">
    <source>
        <dbReference type="ARBA" id="ARBA00042677"/>
    </source>
</evidence>
<keyword evidence="7" id="KW-0269">Exonuclease</keyword>
<comment type="subcellular location">
    <subcellularLocation>
        <location evidence="1">Nucleus</location>
    </subcellularLocation>
</comment>
<dbReference type="GO" id="GO:0000723">
    <property type="term" value="P:telomere maintenance"/>
    <property type="evidence" value="ECO:0007669"/>
    <property type="project" value="TreeGrafter"/>
</dbReference>
<dbReference type="GO" id="GO:0006310">
    <property type="term" value="P:DNA recombination"/>
    <property type="evidence" value="ECO:0007669"/>
    <property type="project" value="UniProtKB-KW"/>
</dbReference>
<accession>A0A9D3PBC0</accession>
<evidence type="ECO:0000259" key="14">
    <source>
        <dbReference type="Pfam" id="PF07522"/>
    </source>
</evidence>
<feature type="compositionally biased region" description="Low complexity" evidence="13">
    <location>
        <begin position="567"/>
        <end position="577"/>
    </location>
</feature>
<gene>
    <name evidence="15" type="ORF">MATL_G00248970</name>
</gene>
<dbReference type="GO" id="GO:0006303">
    <property type="term" value="P:double-strand break repair via nonhomologous end joining"/>
    <property type="evidence" value="ECO:0007669"/>
    <property type="project" value="TreeGrafter"/>
</dbReference>
<comment type="similarity">
    <text evidence="2">Belongs to the DNA repair metallo-beta-lactamase (DRMBL) family.</text>
</comment>
<keyword evidence="3" id="KW-0540">Nuclease</keyword>
<evidence type="ECO:0000256" key="13">
    <source>
        <dbReference type="SAM" id="MobiDB-lite"/>
    </source>
</evidence>
<dbReference type="GO" id="GO:0036297">
    <property type="term" value="P:interstrand cross-link repair"/>
    <property type="evidence" value="ECO:0007669"/>
    <property type="project" value="TreeGrafter"/>
</dbReference>
<name>A0A9D3PBC0_MEGAT</name>
<dbReference type="InterPro" id="IPR036866">
    <property type="entry name" value="RibonucZ/Hydroxyglut_hydro"/>
</dbReference>
<reference evidence="15" key="1">
    <citation type="submission" date="2021-01" db="EMBL/GenBank/DDBJ databases">
        <authorList>
            <person name="Zahm M."/>
            <person name="Roques C."/>
            <person name="Cabau C."/>
            <person name="Klopp C."/>
            <person name="Donnadieu C."/>
            <person name="Jouanno E."/>
            <person name="Lampietro C."/>
            <person name="Louis A."/>
            <person name="Herpin A."/>
            <person name="Echchiki A."/>
            <person name="Berthelot C."/>
            <person name="Parey E."/>
            <person name="Roest-Crollius H."/>
            <person name="Braasch I."/>
            <person name="Postlethwait J."/>
            <person name="Bobe J."/>
            <person name="Montfort J."/>
            <person name="Bouchez O."/>
            <person name="Begum T."/>
            <person name="Mejri S."/>
            <person name="Adams A."/>
            <person name="Chen W.-J."/>
            <person name="Guiguen Y."/>
        </authorList>
    </citation>
    <scope>NUCLEOTIDE SEQUENCE</scope>
    <source>
        <strain evidence="15">YG-15Mar2019-1</strain>
        <tissue evidence="15">Brain</tissue>
    </source>
</reference>
<evidence type="ECO:0000256" key="11">
    <source>
        <dbReference type="ARBA" id="ARBA00039759"/>
    </source>
</evidence>
<dbReference type="GO" id="GO:0003684">
    <property type="term" value="F:damaged DNA binding"/>
    <property type="evidence" value="ECO:0007669"/>
    <property type="project" value="TreeGrafter"/>
</dbReference>
<evidence type="ECO:0000313" key="16">
    <source>
        <dbReference type="Proteomes" id="UP001046870"/>
    </source>
</evidence>
<protein>
    <recommendedName>
        <fullName evidence="11">Protein artemis</fullName>
    </recommendedName>
    <alternativeName>
        <fullName evidence="12">DNA cross-link repair 1C protein</fullName>
    </alternativeName>
</protein>